<feature type="non-terminal residue" evidence="1">
    <location>
        <position position="1"/>
    </location>
</feature>
<dbReference type="AlphaFoldDB" id="X0U0H9"/>
<dbReference type="EMBL" id="BARS01012359">
    <property type="protein sequence ID" value="GAF98984.1"/>
    <property type="molecule type" value="Genomic_DNA"/>
</dbReference>
<comment type="caution">
    <text evidence="1">The sequence shown here is derived from an EMBL/GenBank/DDBJ whole genome shotgun (WGS) entry which is preliminary data.</text>
</comment>
<accession>X0U0H9</accession>
<gene>
    <name evidence="1" type="ORF">S01H1_22057</name>
</gene>
<proteinExistence type="predicted"/>
<sequence length="41" mass="4885">SSFEIDEIIEDENSEKEKRIHELSIWTQKVLNMISKDKHGK</sequence>
<organism evidence="1">
    <name type="scientific">marine sediment metagenome</name>
    <dbReference type="NCBI Taxonomy" id="412755"/>
    <lineage>
        <taxon>unclassified sequences</taxon>
        <taxon>metagenomes</taxon>
        <taxon>ecological metagenomes</taxon>
    </lineage>
</organism>
<protein>
    <submittedName>
        <fullName evidence="1">Uncharacterized protein</fullName>
    </submittedName>
</protein>
<name>X0U0H9_9ZZZZ</name>
<reference evidence="1" key="1">
    <citation type="journal article" date="2014" name="Front. Microbiol.">
        <title>High frequency of phylogenetically diverse reductive dehalogenase-homologous genes in deep subseafloor sedimentary metagenomes.</title>
        <authorList>
            <person name="Kawai M."/>
            <person name="Futagami T."/>
            <person name="Toyoda A."/>
            <person name="Takaki Y."/>
            <person name="Nishi S."/>
            <person name="Hori S."/>
            <person name="Arai W."/>
            <person name="Tsubouchi T."/>
            <person name="Morono Y."/>
            <person name="Uchiyama I."/>
            <person name="Ito T."/>
            <person name="Fujiyama A."/>
            <person name="Inagaki F."/>
            <person name="Takami H."/>
        </authorList>
    </citation>
    <scope>NUCLEOTIDE SEQUENCE</scope>
    <source>
        <strain evidence="1">Expedition CK06-06</strain>
    </source>
</reference>
<evidence type="ECO:0000313" key="1">
    <source>
        <dbReference type="EMBL" id="GAF98984.1"/>
    </source>
</evidence>